<dbReference type="Gene3D" id="1.20.245.10">
    <property type="entry name" value="Lipoxygenase-1, Domain 5"/>
    <property type="match status" value="1"/>
</dbReference>
<dbReference type="AlphaFoldDB" id="A0A7S1RKB8"/>
<feature type="chain" id="PRO_5030623349" evidence="1">
    <location>
        <begin position="18"/>
        <end position="599"/>
    </location>
</feature>
<protein>
    <submittedName>
        <fullName evidence="2">Uncharacterized protein</fullName>
    </submittedName>
</protein>
<dbReference type="EMBL" id="HBGE01076853">
    <property type="protein sequence ID" value="CAD9169181.1"/>
    <property type="molecule type" value="Transcribed_RNA"/>
</dbReference>
<dbReference type="InterPro" id="IPR036226">
    <property type="entry name" value="LipOase_C_sf"/>
</dbReference>
<name>A0A7S1RKB8_ALECA</name>
<feature type="signal peptide" evidence="1">
    <location>
        <begin position="1"/>
        <end position="17"/>
    </location>
</feature>
<dbReference type="SUPFAM" id="SSF48484">
    <property type="entry name" value="Lipoxigenase"/>
    <property type="match status" value="1"/>
</dbReference>
<reference evidence="2" key="1">
    <citation type="submission" date="2021-01" db="EMBL/GenBank/DDBJ databases">
        <authorList>
            <person name="Corre E."/>
            <person name="Pelletier E."/>
            <person name="Niang G."/>
            <person name="Scheremetjew M."/>
            <person name="Finn R."/>
            <person name="Kale V."/>
            <person name="Holt S."/>
            <person name="Cochrane G."/>
            <person name="Meng A."/>
            <person name="Brown T."/>
            <person name="Cohen L."/>
        </authorList>
    </citation>
    <scope>NUCLEOTIDE SEQUENCE</scope>
    <source>
        <strain evidence="2">OF101</strain>
    </source>
</reference>
<evidence type="ECO:0000313" key="2">
    <source>
        <dbReference type="EMBL" id="CAD9169181.1"/>
    </source>
</evidence>
<organism evidence="2">
    <name type="scientific">Alexandrium catenella</name>
    <name type="common">Red tide dinoflagellate</name>
    <name type="synonym">Gonyaulax catenella</name>
    <dbReference type="NCBI Taxonomy" id="2925"/>
    <lineage>
        <taxon>Eukaryota</taxon>
        <taxon>Sar</taxon>
        <taxon>Alveolata</taxon>
        <taxon>Dinophyceae</taxon>
        <taxon>Gonyaulacales</taxon>
        <taxon>Pyrocystaceae</taxon>
        <taxon>Alexandrium</taxon>
    </lineage>
</organism>
<proteinExistence type="predicted"/>
<accession>A0A7S1RKB8</accession>
<keyword evidence="1" id="KW-0732">Signal</keyword>
<gene>
    <name evidence="2" type="ORF">ACAT0790_LOCUS45950</name>
</gene>
<sequence length="599" mass="64658">MAVNLALLACIAAAVTASPEHIADCNDTACMDDGTGLLQLEDGGRPEFGCKKEPCRAISLTQTVSCNIYSPFPDQASYEGLLVPDPDKALEAFSRTQDRYSDVLHIGLWRRTGAYTAGLGALQQAGVPMTVFLDKCAEIAVNVNFAAFPPTFYPQYARPYLQGYPVNWKQDAFSSQLLAFSTSAYVLRKKGAYLELDLAGTASTRTALQHSVNEQVKLAPSTILRCRGFFDPSGPLLTKIEIVKPGGDTLTFDPSMGERWDLAKRSLHLMAKYVQDFAVHTAVHLYCVSVTAALQRALPRDSALDGMVDPHTFRNVQTYLEAVSLLHADHGSVLTGNVYSLNVSEINEVRADTAKLAKGFLRDSLDEILDCEADDQSGGLKCPYAWWGGGAYAFAAPIHKFAHEITAAVLQDKGARKYLRSVEAQLRYSGLLGPRAPPLNLHTAAGLEHFLTNLIFIQTVLHAHHWTGREYLSPLGPLLVDSVPLLSALEDPSLPSADAAINAAYPSITSGQLTAAALIFGTTTGQPQVPTLGQSTYFPTTRQLARAAKVFAQELDAVRAQASTLIPAGAVFAPLQFYPDATPADPKPVGLWISQSCDS</sequence>
<evidence type="ECO:0000256" key="1">
    <source>
        <dbReference type="SAM" id="SignalP"/>
    </source>
</evidence>